<reference evidence="1 2" key="1">
    <citation type="submission" date="2024-02" db="EMBL/GenBank/DDBJ databases">
        <authorList>
            <person name="Chen Y."/>
            <person name="Shah S."/>
            <person name="Dougan E. K."/>
            <person name="Thang M."/>
            <person name="Chan C."/>
        </authorList>
    </citation>
    <scope>NUCLEOTIDE SEQUENCE [LARGE SCALE GENOMIC DNA]</scope>
</reference>
<evidence type="ECO:0000313" key="2">
    <source>
        <dbReference type="Proteomes" id="UP001642464"/>
    </source>
</evidence>
<evidence type="ECO:0000313" key="1">
    <source>
        <dbReference type="EMBL" id="CAK9015807.1"/>
    </source>
</evidence>
<proteinExistence type="predicted"/>
<sequence>MAGEGGAHQMPEHSPAVNEVEKIRLKILKEAGSNFAKEIRRLTSAASAAAAEQAKKEAGASWGAAYESVSKLELSKLKTKTSEGKPTDVGMKLLLQTLRESIAAKHFNYSPSVWKRNNETMHQYIVRREQDFKRMEENSTEHRQVLAVEEDAQSYEIPDDEVYFEDDDAYTRMKKIPKRTAVKFLKAVTPCTVCHQKGHWAGDAKCPDRKGKGKGKTSAKKKCQKAPEAVAIPQSVFDPAGVTHHAMDKEKAPVGNDVMFGSAPDAPTKRRTTVAFSHVCDESEGDDADALMALRCLNLCEHASYNSERKFHK</sequence>
<keyword evidence="2" id="KW-1185">Reference proteome</keyword>
<name>A0ABP0JMY7_9DINO</name>
<gene>
    <name evidence="1" type="ORF">SCF082_LOCUS12917</name>
</gene>
<organism evidence="1 2">
    <name type="scientific">Durusdinium trenchii</name>
    <dbReference type="NCBI Taxonomy" id="1381693"/>
    <lineage>
        <taxon>Eukaryota</taxon>
        <taxon>Sar</taxon>
        <taxon>Alveolata</taxon>
        <taxon>Dinophyceae</taxon>
        <taxon>Suessiales</taxon>
        <taxon>Symbiodiniaceae</taxon>
        <taxon>Durusdinium</taxon>
    </lineage>
</organism>
<protein>
    <submittedName>
        <fullName evidence="1">Copia protein</fullName>
    </submittedName>
</protein>
<accession>A0ABP0JMY7</accession>
<dbReference type="Proteomes" id="UP001642464">
    <property type="component" value="Unassembled WGS sequence"/>
</dbReference>
<comment type="caution">
    <text evidence="1">The sequence shown here is derived from an EMBL/GenBank/DDBJ whole genome shotgun (WGS) entry which is preliminary data.</text>
</comment>
<dbReference type="EMBL" id="CAXAMM010007914">
    <property type="protein sequence ID" value="CAK9015807.1"/>
    <property type="molecule type" value="Genomic_DNA"/>
</dbReference>
<feature type="non-terminal residue" evidence="1">
    <location>
        <position position="313"/>
    </location>
</feature>